<name>A0ABP5N8P1_9ACTN</name>
<gene>
    <name evidence="2" type="ORF">GCM10009787_28020</name>
</gene>
<evidence type="ECO:0000313" key="2">
    <source>
        <dbReference type="EMBL" id="GAA2195924.1"/>
    </source>
</evidence>
<reference evidence="3" key="1">
    <citation type="journal article" date="2019" name="Int. J. Syst. Evol. Microbiol.">
        <title>The Global Catalogue of Microorganisms (GCM) 10K type strain sequencing project: providing services to taxonomists for standard genome sequencing and annotation.</title>
        <authorList>
            <consortium name="The Broad Institute Genomics Platform"/>
            <consortium name="The Broad Institute Genome Sequencing Center for Infectious Disease"/>
            <person name="Wu L."/>
            <person name="Ma J."/>
        </authorList>
    </citation>
    <scope>NUCLEOTIDE SEQUENCE [LARGE SCALE GENOMIC DNA]</scope>
    <source>
        <strain evidence="3">JCM 14924</strain>
    </source>
</reference>
<comment type="caution">
    <text evidence="2">The sequence shown here is derived from an EMBL/GenBank/DDBJ whole genome shotgun (WGS) entry which is preliminary data.</text>
</comment>
<feature type="region of interest" description="Disordered" evidence="1">
    <location>
        <begin position="39"/>
        <end position="67"/>
    </location>
</feature>
<keyword evidence="3" id="KW-1185">Reference proteome</keyword>
<organism evidence="2 3">
    <name type="scientific">Streptomyces bangladeshensis</name>
    <dbReference type="NCBI Taxonomy" id="295352"/>
    <lineage>
        <taxon>Bacteria</taxon>
        <taxon>Bacillati</taxon>
        <taxon>Actinomycetota</taxon>
        <taxon>Actinomycetes</taxon>
        <taxon>Kitasatosporales</taxon>
        <taxon>Streptomycetaceae</taxon>
        <taxon>Streptomyces</taxon>
    </lineage>
</organism>
<accession>A0ABP5N8P1</accession>
<dbReference type="EMBL" id="BAAAOQ010000008">
    <property type="protein sequence ID" value="GAA2195924.1"/>
    <property type="molecule type" value="Genomic_DNA"/>
</dbReference>
<sequence>MRVTATGRTAPVPIVTDHGGFRYFPDHALRPRRIQPVAATVTPAGADDHPQAPVSRDPRPASRKQTA</sequence>
<evidence type="ECO:0000313" key="3">
    <source>
        <dbReference type="Proteomes" id="UP001501391"/>
    </source>
</evidence>
<proteinExistence type="predicted"/>
<evidence type="ECO:0000256" key="1">
    <source>
        <dbReference type="SAM" id="MobiDB-lite"/>
    </source>
</evidence>
<feature type="compositionally biased region" description="Basic and acidic residues" evidence="1">
    <location>
        <begin position="46"/>
        <end position="60"/>
    </location>
</feature>
<protein>
    <submittedName>
        <fullName evidence="2">Uncharacterized protein</fullName>
    </submittedName>
</protein>
<dbReference type="Proteomes" id="UP001501391">
    <property type="component" value="Unassembled WGS sequence"/>
</dbReference>